<evidence type="ECO:0000313" key="2">
    <source>
        <dbReference type="Ensembl" id="ENSLAFP00000022134.1"/>
    </source>
</evidence>
<feature type="region of interest" description="Disordered" evidence="1">
    <location>
        <begin position="66"/>
        <end position="111"/>
    </location>
</feature>
<organism evidence="2 3">
    <name type="scientific">Loxodonta africana</name>
    <name type="common">African elephant</name>
    <dbReference type="NCBI Taxonomy" id="9785"/>
    <lineage>
        <taxon>Eukaryota</taxon>
        <taxon>Metazoa</taxon>
        <taxon>Chordata</taxon>
        <taxon>Craniata</taxon>
        <taxon>Vertebrata</taxon>
        <taxon>Euteleostomi</taxon>
        <taxon>Mammalia</taxon>
        <taxon>Eutheria</taxon>
        <taxon>Afrotheria</taxon>
        <taxon>Proboscidea</taxon>
        <taxon>Elephantidae</taxon>
        <taxon>Loxodonta</taxon>
    </lineage>
</organism>
<keyword evidence="3" id="KW-1185">Reference proteome</keyword>
<dbReference type="GO" id="GO:0005874">
    <property type="term" value="C:microtubule"/>
    <property type="evidence" value="ECO:0007669"/>
    <property type="project" value="TreeGrafter"/>
</dbReference>
<reference evidence="2" key="3">
    <citation type="submission" date="2025-09" db="UniProtKB">
        <authorList>
            <consortium name="Ensembl"/>
        </authorList>
    </citation>
    <scope>IDENTIFICATION</scope>
    <source>
        <strain evidence="2">Isolate ISIS603380</strain>
    </source>
</reference>
<protein>
    <recommendedName>
        <fullName evidence="4">DISC1 scaffold protein</fullName>
    </recommendedName>
</protein>
<proteinExistence type="predicted"/>
<dbReference type="HOGENOM" id="CLU_1197244_0_0_1"/>
<dbReference type="Proteomes" id="UP000007646">
    <property type="component" value="Unassembled WGS sequence"/>
</dbReference>
<feature type="region of interest" description="Disordered" evidence="1">
    <location>
        <begin position="1"/>
        <end position="42"/>
    </location>
</feature>
<dbReference type="eggNOG" id="ENOG502S3S3">
    <property type="taxonomic scope" value="Eukaryota"/>
</dbReference>
<dbReference type="PANTHER" id="PTHR14332:SF3">
    <property type="entry name" value="DISRUPTED IN SCHIZOPHRENIA 1 PROTEIN"/>
    <property type="match status" value="1"/>
</dbReference>
<name>G3U2S6_LOXAF</name>
<evidence type="ECO:0008006" key="4">
    <source>
        <dbReference type="Google" id="ProtNLM"/>
    </source>
</evidence>
<dbReference type="GO" id="GO:0001764">
    <property type="term" value="P:neuron migration"/>
    <property type="evidence" value="ECO:0007669"/>
    <property type="project" value="TreeGrafter"/>
</dbReference>
<feature type="compositionally biased region" description="Polar residues" evidence="1">
    <location>
        <begin position="84"/>
        <end position="93"/>
    </location>
</feature>
<dbReference type="InterPro" id="IPR026081">
    <property type="entry name" value="DISC1"/>
</dbReference>
<dbReference type="OMA" id="TARIHEH"/>
<dbReference type="GO" id="GO:0045111">
    <property type="term" value="C:intermediate filament cytoskeleton"/>
    <property type="evidence" value="ECO:0007669"/>
    <property type="project" value="TreeGrafter"/>
</dbReference>
<dbReference type="GO" id="GO:0005815">
    <property type="term" value="C:microtubule organizing center"/>
    <property type="evidence" value="ECO:0007669"/>
    <property type="project" value="TreeGrafter"/>
</dbReference>
<accession>G3U2S6</accession>
<feature type="compositionally biased region" description="Basic and acidic residues" evidence="1">
    <location>
        <begin position="10"/>
        <end position="20"/>
    </location>
</feature>
<dbReference type="AlphaFoldDB" id="G3U2S6"/>
<dbReference type="GO" id="GO:0060271">
    <property type="term" value="P:cilium assembly"/>
    <property type="evidence" value="ECO:0007669"/>
    <property type="project" value="TreeGrafter"/>
</dbReference>
<dbReference type="Ensembl" id="ENSLAFT00000025742.1">
    <property type="protein sequence ID" value="ENSLAFP00000022134.1"/>
    <property type="gene ID" value="ENSLAFG00000026718.1"/>
</dbReference>
<evidence type="ECO:0000256" key="1">
    <source>
        <dbReference type="SAM" id="MobiDB-lite"/>
    </source>
</evidence>
<dbReference type="GeneTree" id="ENSGT00390000006176"/>
<dbReference type="InParanoid" id="G3U2S6"/>
<sequence>MDSPEVPGLAHEKACDEGARGIRPQGDSNSCSQGSGPPASSAPLVCPAAFISSFSFIRLSLGSAGERGEAEGCLPPREAECPHQSPTEVSTKATRTDRPEEDPGLLSQPLHPKATQGLEDCAWATGSNSRPGRETLASLDGDSALSCSLASLVAGPSRSEGSILGHAYSWDTLLRKYEPVLHDCLRSHIRRRLEIKSLRLKLQKLQDKAVEDDDYDKDCVACFSGGLHSVTA</sequence>
<dbReference type="STRING" id="9785.ENSLAFP00000022134"/>
<dbReference type="PANTHER" id="PTHR14332">
    <property type="entry name" value="DISRUPTED IN SCHIZOPHRENIA 1 PROTEIN"/>
    <property type="match status" value="1"/>
</dbReference>
<reference evidence="2 3" key="1">
    <citation type="submission" date="2009-06" db="EMBL/GenBank/DDBJ databases">
        <title>The Genome Sequence of Loxodonta africana (African elephant).</title>
        <authorList>
            <person name="Di Palma F."/>
            <person name="Heiman D."/>
            <person name="Young S."/>
            <person name="Johnson J."/>
            <person name="Lander E.S."/>
            <person name="Lindblad-Toh K."/>
        </authorList>
    </citation>
    <scope>NUCLEOTIDE SEQUENCE [LARGE SCALE GENOMIC DNA]</scope>
    <source>
        <strain evidence="2 3">Isolate ISIS603380</strain>
    </source>
</reference>
<reference evidence="2" key="2">
    <citation type="submission" date="2025-08" db="UniProtKB">
        <authorList>
            <consortium name="Ensembl"/>
        </authorList>
    </citation>
    <scope>IDENTIFICATION</scope>
    <source>
        <strain evidence="2">Isolate ISIS603380</strain>
    </source>
</reference>
<evidence type="ECO:0000313" key="3">
    <source>
        <dbReference type="Proteomes" id="UP000007646"/>
    </source>
</evidence>